<dbReference type="EMBL" id="CCKQ01015460">
    <property type="protein sequence ID" value="CDW87278.1"/>
    <property type="molecule type" value="Genomic_DNA"/>
</dbReference>
<reference evidence="2 3" key="1">
    <citation type="submission" date="2014-06" db="EMBL/GenBank/DDBJ databases">
        <authorList>
            <person name="Swart Estienne"/>
        </authorList>
    </citation>
    <scope>NUCLEOTIDE SEQUENCE [LARGE SCALE GENOMIC DNA]</scope>
    <source>
        <strain evidence="2 3">130c</strain>
    </source>
</reference>
<feature type="region of interest" description="Disordered" evidence="1">
    <location>
        <begin position="315"/>
        <end position="364"/>
    </location>
</feature>
<feature type="region of interest" description="Disordered" evidence="1">
    <location>
        <begin position="394"/>
        <end position="471"/>
    </location>
</feature>
<feature type="region of interest" description="Disordered" evidence="1">
    <location>
        <begin position="96"/>
        <end position="116"/>
    </location>
</feature>
<proteinExistence type="predicted"/>
<name>A0A078B1U3_STYLE</name>
<evidence type="ECO:0000313" key="2">
    <source>
        <dbReference type="EMBL" id="CDW87278.1"/>
    </source>
</evidence>
<accession>A0A078B1U3</accession>
<dbReference type="InParanoid" id="A0A078B1U3"/>
<keyword evidence="3" id="KW-1185">Reference proteome</keyword>
<evidence type="ECO:0000313" key="3">
    <source>
        <dbReference type="Proteomes" id="UP000039865"/>
    </source>
</evidence>
<feature type="compositionally biased region" description="Polar residues" evidence="1">
    <location>
        <begin position="422"/>
        <end position="450"/>
    </location>
</feature>
<gene>
    <name evidence="2" type="primary">Contig5498.g5886</name>
    <name evidence="2" type="ORF">STYLEM_16381</name>
</gene>
<protein>
    <submittedName>
        <fullName evidence="2">Uncharacterized protein</fullName>
    </submittedName>
</protein>
<dbReference type="AlphaFoldDB" id="A0A078B1U3"/>
<feature type="compositionally biased region" description="Basic and acidic residues" evidence="1">
    <location>
        <begin position="349"/>
        <end position="363"/>
    </location>
</feature>
<organism evidence="2 3">
    <name type="scientific">Stylonychia lemnae</name>
    <name type="common">Ciliate</name>
    <dbReference type="NCBI Taxonomy" id="5949"/>
    <lineage>
        <taxon>Eukaryota</taxon>
        <taxon>Sar</taxon>
        <taxon>Alveolata</taxon>
        <taxon>Ciliophora</taxon>
        <taxon>Intramacronucleata</taxon>
        <taxon>Spirotrichea</taxon>
        <taxon>Stichotrichia</taxon>
        <taxon>Sporadotrichida</taxon>
        <taxon>Oxytrichidae</taxon>
        <taxon>Stylonychinae</taxon>
        <taxon>Stylonychia</taxon>
    </lineage>
</organism>
<evidence type="ECO:0000256" key="1">
    <source>
        <dbReference type="SAM" id="MobiDB-lite"/>
    </source>
</evidence>
<dbReference type="Proteomes" id="UP000039865">
    <property type="component" value="Unassembled WGS sequence"/>
</dbReference>
<sequence length="841" mass="96023">MSFFDSSSRFQSNKSGNTLSNQLAKALGNPSVATYNITIPVQSKNPSISSKHQSPNFTQDYRVQPAQGTYNHDKMSNKRLSAEPLTIEELQKRLNVKSTQMKRPSSRTSLVTSPTSYLQQTQEIQTTKQCLDGCQIDRDVGSLRNDGHDSRRGVEDENEMSNLGACQECFQETLSRIQSERMIITREINLNIKNIKQKENIKTQLIEKNQKKILMRRNSQDQLGSATERSLNSTCNSNKSFNIMDQQYFKKLIKNISLKESIIFQQQLTQQSIITQQQAQNLNPSDNLERKPAIIQTKKTIRQPIVTQINLPIKPKTSLNSPLQEKKQKQNLTSRCQVDGITIKQSSFNKEDEKSNKSHEKSKSIIVIDQTQNITLQSNSGSGASIIEEAKNFGKINKPNGKNKNRNQRLSMGELSRGGGNSVVQSYKQAGNSQSNIGSKSSRTHLQTQRQRQENIKQKNKQNLPSNQSSSIMTTMETTMRTMSTLNKSQSQVQIQVQKNQKENQNPKAGLKQSIVMPKMGSQNQNQPIQVSNRHIRTKSGIVLSSVHIDSNIESEGNKTKDSIQTNLYEKIYKKLDSAQNNTISTINNIDTTKKKIIQIETNYIQQNDENDLIYQNDSLNLLSNRSNFDNENQRDFLSNYSQVNLNTSDQIIQQSFNMINQDLQQYSSSILESQSPIYNNSQQEEISNQLKERLIKGLESCYICLTDEDEQAIASLRDIEKESDKSKIQTRNNKDSYLYDEEIHTCSSDEQLKTGEVTLENPQFNMTQNISKLSGSDQEHENNMKRELYQFVKHPVVMPMISKQDCNRLYGPGSFYYQPFNNISNIRETEQEDDYSVEYV</sequence>